<dbReference type="GO" id="GO:0016151">
    <property type="term" value="F:nickel cation binding"/>
    <property type="evidence" value="ECO:0007669"/>
    <property type="project" value="InterPro"/>
</dbReference>
<dbReference type="Gene3D" id="3.30.460.80">
    <property type="entry name" value="NADH:ubiquinone oxidoreductase, 30kDa subunit"/>
    <property type="match status" value="1"/>
</dbReference>
<dbReference type="GO" id="GO:0048038">
    <property type="term" value="F:quinone binding"/>
    <property type="evidence" value="ECO:0007669"/>
    <property type="project" value="InterPro"/>
</dbReference>
<dbReference type="SUPFAM" id="SSF56762">
    <property type="entry name" value="HydB/Nqo4-like"/>
    <property type="match status" value="1"/>
</dbReference>
<keyword evidence="5" id="KW-0533">Nickel</keyword>
<evidence type="ECO:0000256" key="3">
    <source>
        <dbReference type="ARBA" id="ARBA00023002"/>
    </source>
</evidence>
<keyword evidence="8" id="KW-0830">Ubiquinone</keyword>
<comment type="cofactor">
    <cofactor evidence="5">
        <name>Fe cation</name>
        <dbReference type="ChEBI" id="CHEBI:24875"/>
    </cofactor>
</comment>
<feature type="domain" description="NADH:ubiquinone oxidoreductase 30kDa subunit" evidence="6">
    <location>
        <begin position="17"/>
        <end position="134"/>
    </location>
</feature>
<proteinExistence type="predicted"/>
<keyword evidence="5" id="KW-0408">Iron</keyword>
<dbReference type="InterPro" id="IPR001268">
    <property type="entry name" value="NADH_UbQ_OxRdtase_30kDa_su"/>
</dbReference>
<dbReference type="RefSeq" id="WP_004094701.1">
    <property type="nucleotide sequence ID" value="NZ_AFGF01000066.1"/>
</dbReference>
<dbReference type="GO" id="GO:0051287">
    <property type="term" value="F:NAD binding"/>
    <property type="evidence" value="ECO:0007669"/>
    <property type="project" value="InterPro"/>
</dbReference>
<dbReference type="STRING" id="1009370.ALO_08630"/>
<gene>
    <name evidence="8" type="ORF">ALO_08630</name>
</gene>
<reference evidence="8 9" key="1">
    <citation type="journal article" date="2011" name="EMBO J.">
        <title>Structural diversity of bacterial flagellar motors.</title>
        <authorList>
            <person name="Chen S."/>
            <person name="Beeby M."/>
            <person name="Murphy G.E."/>
            <person name="Leadbetter J.R."/>
            <person name="Hendrixson D.R."/>
            <person name="Briegel A."/>
            <person name="Li Z."/>
            <person name="Shi J."/>
            <person name="Tocheva E.I."/>
            <person name="Muller A."/>
            <person name="Dobro M.J."/>
            <person name="Jensen G.J."/>
        </authorList>
    </citation>
    <scope>NUCLEOTIDE SEQUENCE [LARGE SCALE GENOMIC DNA]</scope>
    <source>
        <strain evidence="8 9">DSM 6540</strain>
    </source>
</reference>
<dbReference type="InterPro" id="IPR001501">
    <property type="entry name" value="Ni-dep_hyd_lsu"/>
</dbReference>
<feature type="binding site" evidence="5">
    <location>
        <position position="214"/>
    </location>
    <ligand>
        <name>Ni(2+)</name>
        <dbReference type="ChEBI" id="CHEBI:49786"/>
    </ligand>
</feature>
<keyword evidence="4" id="KW-0520">NAD</keyword>
<dbReference type="eggNOG" id="COG3261">
    <property type="taxonomic scope" value="Bacteria"/>
</dbReference>
<protein>
    <submittedName>
        <fullName evidence="8">NADH dehydrogenase (Ubiquinone) 30 kDa subunit</fullName>
    </submittedName>
</protein>
<feature type="binding site" evidence="5">
    <location>
        <position position="217"/>
    </location>
    <ligand>
        <name>Fe cation</name>
        <dbReference type="ChEBI" id="CHEBI:24875"/>
    </ligand>
</feature>
<dbReference type="Gene3D" id="1.10.645.10">
    <property type="entry name" value="Cytochrome-c3 Hydrogenase, chain B"/>
    <property type="match status" value="1"/>
</dbReference>
<comment type="subcellular location">
    <subcellularLocation>
        <location evidence="1">Cell membrane</location>
        <topology evidence="1">Peripheral membrane protein</topology>
    </subcellularLocation>
</comment>
<dbReference type="PROSITE" id="PS00542">
    <property type="entry name" value="COMPLEX1_30K"/>
    <property type="match status" value="1"/>
</dbReference>
<evidence type="ECO:0000256" key="5">
    <source>
        <dbReference type="PIRSR" id="PIRSR601501-1"/>
    </source>
</evidence>
<evidence type="ECO:0000256" key="4">
    <source>
        <dbReference type="ARBA" id="ARBA00023027"/>
    </source>
</evidence>
<comment type="cofactor">
    <cofactor evidence="5">
        <name>Ni(2+)</name>
        <dbReference type="ChEBI" id="CHEBI:49786"/>
    </cofactor>
</comment>
<dbReference type="Pfam" id="PF00374">
    <property type="entry name" value="NiFeSe_Hases"/>
    <property type="match status" value="1"/>
</dbReference>
<dbReference type="Pfam" id="PF00329">
    <property type="entry name" value="Complex1_30kDa"/>
    <property type="match status" value="1"/>
</dbReference>
<evidence type="ECO:0000256" key="2">
    <source>
        <dbReference type="ARBA" id="ARBA00022448"/>
    </source>
</evidence>
<keyword evidence="3" id="KW-0560">Oxidoreductase</keyword>
<sequence length="512" mass="56744">MSKMQETQVHTLEATAANFRVAANTVYKNGQRMLSAMFANDERQIRGAFAIYCIFTALDEPQSFHVVKATLPAEGPAEFPSLTPIIPAAAWYEREIHDLFGLNPLDHPDLRPLVLHENWPAGLYPLRKDFPVNTSVLTMENDYPTPQVTGEGVFEVPVGPIHAGIIEPGHFRFSQAGEHMIHLEAKLFYTHRGIEKAVEGIPLDQAIFQVERICGACSVSNALSYSQAVEALTRTAAPGRAQYLRILAAELERLYNHVGDVGNICAGLGFAVGTSHGSRLKEKLMRLNEALTGNRFLRGWIVPGGVAMDLTRELSQDIHHVLRSLEGDFRELIMMLKDSEAFRNRVETTGIVPRHVALDLSLVGVAARASGVSTDMRRDFPYSGYAEFEFKVPVYKAGDVAARLGVRAEEAFQSIGIIREVLAKLARQTGPLRAEIGTVEPYRSAFGWSESARGGNLHWVMAGTENRIYRLFVRSASYPNWPALAVAVPQNIIPDFPLINKSFELCYACLDR</sequence>
<evidence type="ECO:0000313" key="9">
    <source>
        <dbReference type="Proteomes" id="UP000003240"/>
    </source>
</evidence>
<feature type="binding site" evidence="5">
    <location>
        <position position="217"/>
    </location>
    <ligand>
        <name>Ni(2+)</name>
        <dbReference type="ChEBI" id="CHEBI:49786"/>
    </ligand>
</feature>
<accession>F7NI28</accession>
<dbReference type="GO" id="GO:0005886">
    <property type="term" value="C:plasma membrane"/>
    <property type="evidence" value="ECO:0007669"/>
    <property type="project" value="UniProtKB-SubCell"/>
</dbReference>
<feature type="binding site" evidence="5">
    <location>
        <position position="509"/>
    </location>
    <ligand>
        <name>Fe cation</name>
        <dbReference type="ChEBI" id="CHEBI:24875"/>
    </ligand>
</feature>
<feature type="binding site" evidence="5">
    <location>
        <position position="473"/>
    </location>
    <ligand>
        <name>Mg(2+)</name>
        <dbReference type="ChEBI" id="CHEBI:18420"/>
    </ligand>
</feature>
<feature type="domain" description="NADH-quinone oxidoreductase subunit D" evidence="7">
    <location>
        <begin position="277"/>
        <end position="434"/>
    </location>
</feature>
<name>F7NI28_9FIRM</name>
<keyword evidence="5" id="KW-0460">Magnesium</keyword>
<organism evidence="8 9">
    <name type="scientific">Acetonema longum DSM 6540</name>
    <dbReference type="NCBI Taxonomy" id="1009370"/>
    <lineage>
        <taxon>Bacteria</taxon>
        <taxon>Bacillati</taxon>
        <taxon>Bacillota</taxon>
        <taxon>Negativicutes</taxon>
        <taxon>Acetonemataceae</taxon>
        <taxon>Acetonema</taxon>
    </lineage>
</organism>
<keyword evidence="2" id="KW-0813">Transport</keyword>
<dbReference type="EMBL" id="AFGF01000066">
    <property type="protein sequence ID" value="EGO64260.1"/>
    <property type="molecule type" value="Genomic_DNA"/>
</dbReference>
<dbReference type="AlphaFoldDB" id="F7NI28"/>
<feature type="binding site" evidence="5">
    <location>
        <position position="506"/>
    </location>
    <ligand>
        <name>Ni(2+)</name>
        <dbReference type="ChEBI" id="CHEBI:49786"/>
    </ligand>
</feature>
<dbReference type="PANTHER" id="PTHR43485:SF1">
    <property type="entry name" value="FORMATE HYDROGENLYASE SUBUNIT 5-RELATED"/>
    <property type="match status" value="1"/>
</dbReference>
<dbReference type="GO" id="GO:0016651">
    <property type="term" value="F:oxidoreductase activity, acting on NAD(P)H"/>
    <property type="evidence" value="ECO:0007669"/>
    <property type="project" value="InterPro"/>
</dbReference>
<dbReference type="InterPro" id="IPR001135">
    <property type="entry name" value="NADH_Q_OxRdtase_suD"/>
</dbReference>
<evidence type="ECO:0000259" key="7">
    <source>
        <dbReference type="Pfam" id="PF00346"/>
    </source>
</evidence>
<feature type="binding site" evidence="5">
    <location>
        <position position="195"/>
    </location>
    <ligand>
        <name>Mg(2+)</name>
        <dbReference type="ChEBI" id="CHEBI:18420"/>
    </ligand>
</feature>
<dbReference type="InterPro" id="IPR037232">
    <property type="entry name" value="NADH_quin_OxRdtase_su_C/D-like"/>
</dbReference>
<keyword evidence="9" id="KW-1185">Reference proteome</keyword>
<keyword evidence="5" id="KW-0479">Metal-binding</keyword>
<evidence type="ECO:0000313" key="8">
    <source>
        <dbReference type="EMBL" id="EGO64260.1"/>
    </source>
</evidence>
<dbReference type="Pfam" id="PF00346">
    <property type="entry name" value="Complex1_49kDa"/>
    <property type="match status" value="1"/>
</dbReference>
<dbReference type="PANTHER" id="PTHR43485">
    <property type="entry name" value="HYDROGENASE-4 COMPONENT G"/>
    <property type="match status" value="1"/>
</dbReference>
<dbReference type="GO" id="GO:0008137">
    <property type="term" value="F:NADH dehydrogenase (ubiquinone) activity"/>
    <property type="evidence" value="ECO:0007669"/>
    <property type="project" value="InterPro"/>
</dbReference>
<comment type="caution">
    <text evidence="8">The sequence shown here is derived from an EMBL/GenBank/DDBJ whole genome shotgun (WGS) entry which is preliminary data.</text>
</comment>
<dbReference type="InterPro" id="IPR020396">
    <property type="entry name" value="NADH_UbQ_OxRdtase_CS"/>
</dbReference>
<evidence type="ECO:0000256" key="1">
    <source>
        <dbReference type="ARBA" id="ARBA00004202"/>
    </source>
</evidence>
<dbReference type="Proteomes" id="UP000003240">
    <property type="component" value="Unassembled WGS sequence"/>
</dbReference>
<evidence type="ECO:0000259" key="6">
    <source>
        <dbReference type="Pfam" id="PF00329"/>
    </source>
</evidence>
<dbReference type="InterPro" id="IPR052197">
    <property type="entry name" value="ComplexI_49kDa-like"/>
</dbReference>
<dbReference type="InterPro" id="IPR029014">
    <property type="entry name" value="NiFe-Hase_large"/>
</dbReference>
<dbReference type="SUPFAM" id="SSF143243">
    <property type="entry name" value="Nqo5-like"/>
    <property type="match status" value="1"/>
</dbReference>